<evidence type="ECO:0000259" key="2">
    <source>
        <dbReference type="Pfam" id="PF01895"/>
    </source>
</evidence>
<dbReference type="NCBIfam" id="TIGR02135">
    <property type="entry name" value="phoU_full"/>
    <property type="match status" value="1"/>
</dbReference>
<feature type="domain" description="PhoU" evidence="2">
    <location>
        <begin position="122"/>
        <end position="207"/>
    </location>
</feature>
<dbReference type="InterPro" id="IPR038078">
    <property type="entry name" value="PhoU-like_sf"/>
</dbReference>
<dbReference type="PIRSF" id="PIRSF003107">
    <property type="entry name" value="PhoU"/>
    <property type="match status" value="1"/>
</dbReference>
<comment type="similarity">
    <text evidence="1">Belongs to the PhoU family.</text>
</comment>
<organism evidence="3 4">
    <name type="scientific">Candidatus Methanocrinis natronophilus</name>
    <dbReference type="NCBI Taxonomy" id="3033396"/>
    <lineage>
        <taxon>Archaea</taxon>
        <taxon>Methanobacteriati</taxon>
        <taxon>Methanobacteriota</taxon>
        <taxon>Stenosarchaea group</taxon>
        <taxon>Methanomicrobia</taxon>
        <taxon>Methanotrichales</taxon>
        <taxon>Methanotrichaceae</taxon>
        <taxon>Methanocrinis</taxon>
    </lineage>
</organism>
<evidence type="ECO:0000256" key="1">
    <source>
        <dbReference type="PIRNR" id="PIRNR003107"/>
    </source>
</evidence>
<dbReference type="PANTHER" id="PTHR42930">
    <property type="entry name" value="PHOSPHATE-SPECIFIC TRANSPORT SYSTEM ACCESSORY PROTEIN PHOU"/>
    <property type="match status" value="1"/>
</dbReference>
<keyword evidence="4" id="KW-1185">Reference proteome</keyword>
<name>A0ABT5X697_9EURY</name>
<comment type="function">
    <text evidence="1">Plays a role in the regulation of phosphate uptake.</text>
</comment>
<dbReference type="Proteomes" id="UP001220010">
    <property type="component" value="Unassembled WGS sequence"/>
</dbReference>
<evidence type="ECO:0000313" key="3">
    <source>
        <dbReference type="EMBL" id="MDF0590224.1"/>
    </source>
</evidence>
<dbReference type="SUPFAM" id="SSF109755">
    <property type="entry name" value="PhoU-like"/>
    <property type="match status" value="1"/>
</dbReference>
<gene>
    <name evidence="3" type="primary">phoU</name>
    <name evidence="3" type="ORF">P0O15_03425</name>
</gene>
<sequence>MSPYRERYRNELDELKMDAERLVELVGTAVAKSVDALRNYDVEKARQVIRDDQIVNDLNLRVEKRCMQLLALQQPMAKDLRLIVTTLKIGIDLERIGDLAVDIARIVVHSRNKVHIKSLKNIPRMAEISGEMLAQANKAFKENDANLARETTKWDYEVDALYQKVRDILLKMIAGNPDIIEDATPLLLVNKHLERIADHICNICESIIYMVEAKREHLN</sequence>
<keyword evidence="1" id="KW-0813">Transport</keyword>
<comment type="subcellular location">
    <subcellularLocation>
        <location evidence="1">Cytoplasm</location>
    </subcellularLocation>
</comment>
<feature type="domain" description="PhoU" evidence="2">
    <location>
        <begin position="21"/>
        <end position="107"/>
    </location>
</feature>
<evidence type="ECO:0000313" key="4">
    <source>
        <dbReference type="Proteomes" id="UP001220010"/>
    </source>
</evidence>
<protein>
    <recommendedName>
        <fullName evidence="1">Phosphate-specific transport system accessory protein PhoU</fullName>
    </recommendedName>
</protein>
<dbReference type="Gene3D" id="1.20.58.220">
    <property type="entry name" value="Phosphate transport system protein phou homolog 2, domain 2"/>
    <property type="match status" value="1"/>
</dbReference>
<dbReference type="InterPro" id="IPR026022">
    <property type="entry name" value="PhoU_dom"/>
</dbReference>
<comment type="subunit">
    <text evidence="1">Homodimer.</text>
</comment>
<dbReference type="EMBL" id="JARFPK010000009">
    <property type="protein sequence ID" value="MDF0590224.1"/>
    <property type="molecule type" value="Genomic_DNA"/>
</dbReference>
<comment type="caution">
    <text evidence="3">The sequence shown here is derived from an EMBL/GenBank/DDBJ whole genome shotgun (WGS) entry which is preliminary data.</text>
</comment>
<proteinExistence type="inferred from homology"/>
<dbReference type="InterPro" id="IPR028366">
    <property type="entry name" value="PhoU"/>
</dbReference>
<dbReference type="PANTHER" id="PTHR42930:SF3">
    <property type="entry name" value="PHOSPHATE-SPECIFIC TRANSPORT SYSTEM ACCESSORY PROTEIN PHOU"/>
    <property type="match status" value="1"/>
</dbReference>
<accession>A0ABT5X697</accession>
<reference evidence="3 4" key="1">
    <citation type="submission" date="2023-03" db="EMBL/GenBank/DDBJ databases">
        <title>WGS of Methanotrichaceae archaeon Mx.</title>
        <authorList>
            <person name="Sorokin D.Y."/>
            <person name="Merkel A.Y."/>
        </authorList>
    </citation>
    <scope>NUCLEOTIDE SEQUENCE [LARGE SCALE GENOMIC DNA]</scope>
    <source>
        <strain evidence="3 4">Mx</strain>
    </source>
</reference>
<dbReference type="RefSeq" id="WP_316965980.1">
    <property type="nucleotide sequence ID" value="NZ_JARFPK010000009.1"/>
</dbReference>
<keyword evidence="1" id="KW-0592">Phosphate transport</keyword>
<dbReference type="Pfam" id="PF01895">
    <property type="entry name" value="PhoU"/>
    <property type="match status" value="2"/>
</dbReference>
<keyword evidence="1" id="KW-0963">Cytoplasm</keyword>